<comment type="caution">
    <text evidence="1">The sequence shown here is derived from an EMBL/GenBank/DDBJ whole genome shotgun (WGS) entry which is preliminary data.</text>
</comment>
<dbReference type="EMBL" id="ACWF01000068">
    <property type="protein sequence ID" value="EHL78469.1"/>
    <property type="molecule type" value="Genomic_DNA"/>
</dbReference>
<protein>
    <submittedName>
        <fullName evidence="1">Uncharacterized protein</fullName>
    </submittedName>
</protein>
<dbReference type="Proteomes" id="UP000011747">
    <property type="component" value="Unassembled WGS sequence"/>
</dbReference>
<organism evidence="1 2">
    <name type="scientific">Bacillus smithii 7_3_47FAA</name>
    <dbReference type="NCBI Taxonomy" id="665952"/>
    <lineage>
        <taxon>Bacteria</taxon>
        <taxon>Bacillati</taxon>
        <taxon>Bacillota</taxon>
        <taxon>Bacilli</taxon>
        <taxon>Bacillales</taxon>
        <taxon>Bacillaceae</taxon>
        <taxon>Bacillus</taxon>
    </lineage>
</organism>
<accession>G9QK07</accession>
<reference evidence="1 2" key="1">
    <citation type="submission" date="2011-09" db="EMBL/GenBank/DDBJ databases">
        <title>The Genome Sequence of Bacillus smithii 7_3_47FAA.</title>
        <authorList>
            <consortium name="The Broad Institute Genome Sequencing Platform"/>
            <person name="Earl A."/>
            <person name="Ward D."/>
            <person name="Feldgarden M."/>
            <person name="Gevers D."/>
            <person name="Daigneault M."/>
            <person name="Strauss J."/>
            <person name="Allen-Vercoe E."/>
            <person name="Young S.K."/>
            <person name="Zeng Q."/>
            <person name="Gargeya S."/>
            <person name="Fitzgerald M."/>
            <person name="Haas B."/>
            <person name="Abouelleil A."/>
            <person name="Alvarado L."/>
            <person name="Arachchi H.M."/>
            <person name="Berlin A."/>
            <person name="Brown A."/>
            <person name="Chapman S.B."/>
            <person name="Chen Z."/>
            <person name="Dunbar C."/>
            <person name="Freedman E."/>
            <person name="Gearin G."/>
            <person name="Goldberg J."/>
            <person name="Griggs A."/>
            <person name="Gujja S."/>
            <person name="Heiman D."/>
            <person name="Howarth C."/>
            <person name="Larson L."/>
            <person name="Lui A."/>
            <person name="MacDonald P.J.P."/>
            <person name="Montmayeur A."/>
            <person name="Murphy C."/>
            <person name="Neiman D."/>
            <person name="Pearson M."/>
            <person name="Priest M."/>
            <person name="Roberts A."/>
            <person name="Saif S."/>
            <person name="Shea T."/>
            <person name="Shenoy N."/>
            <person name="Sisk P."/>
            <person name="Stolte C."/>
            <person name="Sykes S."/>
            <person name="Wortman J."/>
            <person name="Nusbaum C."/>
            <person name="Birren B."/>
        </authorList>
    </citation>
    <scope>NUCLEOTIDE SEQUENCE [LARGE SCALE GENOMIC DNA]</scope>
    <source>
        <strain evidence="1 2">7_3_47FAA</strain>
    </source>
</reference>
<keyword evidence="2" id="KW-1185">Reference proteome</keyword>
<sequence>MEQIAYLKIFSQHSFIENSRILYRSTLLKKDRKYQDKLK</sequence>
<gene>
    <name evidence="1" type="ORF">HMPREF1015_01546</name>
</gene>
<proteinExistence type="predicted"/>
<name>G9QK07_9BACI</name>
<evidence type="ECO:0000313" key="2">
    <source>
        <dbReference type="Proteomes" id="UP000011747"/>
    </source>
</evidence>
<dbReference type="AlphaFoldDB" id="G9QK07"/>
<evidence type="ECO:0000313" key="1">
    <source>
        <dbReference type="EMBL" id="EHL78469.1"/>
    </source>
</evidence>
<dbReference type="HOGENOM" id="CLU_3305043_0_0_9"/>